<proteinExistence type="predicted"/>
<dbReference type="SUPFAM" id="SSF47598">
    <property type="entry name" value="Ribbon-helix-helix"/>
    <property type="match status" value="1"/>
</dbReference>
<accession>A0A0F9VLE5</accession>
<protein>
    <submittedName>
        <fullName evidence="1">Uncharacterized protein</fullName>
    </submittedName>
</protein>
<comment type="caution">
    <text evidence="1">The sequence shown here is derived from an EMBL/GenBank/DDBJ whole genome shotgun (WGS) entry which is preliminary data.</text>
</comment>
<dbReference type="Gene3D" id="1.10.1220.10">
    <property type="entry name" value="Met repressor-like"/>
    <property type="match status" value="1"/>
</dbReference>
<dbReference type="EMBL" id="LAZR01000329">
    <property type="protein sequence ID" value="KKN74291.1"/>
    <property type="molecule type" value="Genomic_DNA"/>
</dbReference>
<reference evidence="1" key="1">
    <citation type="journal article" date="2015" name="Nature">
        <title>Complex archaea that bridge the gap between prokaryotes and eukaryotes.</title>
        <authorList>
            <person name="Spang A."/>
            <person name="Saw J.H."/>
            <person name="Jorgensen S.L."/>
            <person name="Zaremba-Niedzwiedzka K."/>
            <person name="Martijn J."/>
            <person name="Lind A.E."/>
            <person name="van Eijk R."/>
            <person name="Schleper C."/>
            <person name="Guy L."/>
            <person name="Ettema T.J."/>
        </authorList>
    </citation>
    <scope>NUCLEOTIDE SEQUENCE</scope>
</reference>
<sequence>MEYITVRIRADDHSELKALADQEDRTLCAVIHRILKLYVERKKDEGDIQG</sequence>
<organism evidence="1">
    <name type="scientific">marine sediment metagenome</name>
    <dbReference type="NCBI Taxonomy" id="412755"/>
    <lineage>
        <taxon>unclassified sequences</taxon>
        <taxon>metagenomes</taxon>
        <taxon>ecological metagenomes</taxon>
    </lineage>
</organism>
<dbReference type="GO" id="GO:0006355">
    <property type="term" value="P:regulation of DNA-templated transcription"/>
    <property type="evidence" value="ECO:0007669"/>
    <property type="project" value="InterPro"/>
</dbReference>
<evidence type="ECO:0000313" key="1">
    <source>
        <dbReference type="EMBL" id="KKN74291.1"/>
    </source>
</evidence>
<gene>
    <name evidence="1" type="ORF">LCGC14_0392300</name>
</gene>
<dbReference type="InterPro" id="IPR013321">
    <property type="entry name" value="Arc_rbn_hlx_hlx"/>
</dbReference>
<name>A0A0F9VLE5_9ZZZZ</name>
<dbReference type="InterPro" id="IPR010985">
    <property type="entry name" value="Ribbon_hlx_hlx"/>
</dbReference>
<dbReference type="AlphaFoldDB" id="A0A0F9VLE5"/>